<name>A0A1S7UB62_9HYPH</name>
<evidence type="ECO:0000313" key="7">
    <source>
        <dbReference type="Proteomes" id="UP000192140"/>
    </source>
</evidence>
<organism evidence="6 7">
    <name type="scientific">Agrobacterium deltaense NCPPB 1641</name>
    <dbReference type="NCBI Taxonomy" id="1183425"/>
    <lineage>
        <taxon>Bacteria</taxon>
        <taxon>Pseudomonadati</taxon>
        <taxon>Pseudomonadota</taxon>
        <taxon>Alphaproteobacteria</taxon>
        <taxon>Hyphomicrobiales</taxon>
        <taxon>Rhizobiaceae</taxon>
        <taxon>Rhizobium/Agrobacterium group</taxon>
        <taxon>Agrobacterium</taxon>
    </lineage>
</organism>
<sequence length="429" mass="45632">MGKSFEISRRQLLQTGVGAGLVAAGGGLFVPAIAQSRTLKIGYVTPQSGPLTLFGEADGFIVGGIREAFKNGLTVGGKTYPLEIVVKDTQSNANRASEVTNELISNDKVDIVVVASAPETVNPVSDQCELNGVPCISSIAPWQPWIFGRGSTPDKGFASTFHFFWGFEDIMAVFANMWDTIDTNKQVGGIFPNDEDGRAWGDTEKGAPGLLSKRGYNVTPSGYYQNLSDDFTAVISAFKKADCQMITGAPIPPDFTTFWTQARQQGFRPKAATVAKAILFPAAVEALGDAGHNLSCEIWWSPNHPFASSITCAKAGQLAEAYTSATKRQWTQPIGFIHALFEVASDALKRTADVDSPQALAEAIGKTSLDTIVGKVDFAASGIKNVAKTPLVGGQWRLKEGSGNKYDLVITSNATSPNIPASGETQPLS</sequence>
<protein>
    <submittedName>
        <fullName evidence="6">ABC transporter substrate-binding protein</fullName>
    </submittedName>
</protein>
<keyword evidence="2" id="KW-0732">Signal</keyword>
<evidence type="ECO:0000256" key="4">
    <source>
        <dbReference type="SAM" id="Phobius"/>
    </source>
</evidence>
<dbReference type="InterPro" id="IPR006311">
    <property type="entry name" value="TAT_signal"/>
</dbReference>
<evidence type="ECO:0000256" key="2">
    <source>
        <dbReference type="ARBA" id="ARBA00022729"/>
    </source>
</evidence>
<keyword evidence="7" id="KW-1185">Reference proteome</keyword>
<evidence type="ECO:0000256" key="1">
    <source>
        <dbReference type="ARBA" id="ARBA00010062"/>
    </source>
</evidence>
<accession>A0A1S7UB62</accession>
<dbReference type="PANTHER" id="PTHR30483">
    <property type="entry name" value="LEUCINE-SPECIFIC-BINDING PROTEIN"/>
    <property type="match status" value="1"/>
</dbReference>
<comment type="similarity">
    <text evidence="1">Belongs to the leucine-binding protein family.</text>
</comment>
<feature type="domain" description="Leucine-binding protein" evidence="5">
    <location>
        <begin position="38"/>
        <end position="382"/>
    </location>
</feature>
<evidence type="ECO:0000313" key="6">
    <source>
        <dbReference type="EMBL" id="CVI64039.1"/>
    </source>
</evidence>
<dbReference type="Proteomes" id="UP000192140">
    <property type="component" value="Unassembled WGS sequence"/>
</dbReference>
<dbReference type="SUPFAM" id="SSF53822">
    <property type="entry name" value="Periplasmic binding protein-like I"/>
    <property type="match status" value="1"/>
</dbReference>
<keyword evidence="3" id="KW-0813">Transport</keyword>
<proteinExistence type="inferred from homology"/>
<keyword evidence="4" id="KW-0472">Membrane</keyword>
<dbReference type="PROSITE" id="PS51318">
    <property type="entry name" value="TAT"/>
    <property type="match status" value="1"/>
</dbReference>
<dbReference type="AlphaFoldDB" id="A0A1S7UB62"/>
<dbReference type="CDD" id="cd06337">
    <property type="entry name" value="PBP1_ABC_ligand_binding-like"/>
    <property type="match status" value="1"/>
</dbReference>
<keyword evidence="3" id="KW-0029">Amino-acid transport</keyword>
<gene>
    <name evidence="6" type="ORF">AGR7A_pAt30087</name>
</gene>
<dbReference type="InterPro" id="IPR028081">
    <property type="entry name" value="Leu-bd"/>
</dbReference>
<dbReference type="Gene3D" id="3.40.50.2300">
    <property type="match status" value="2"/>
</dbReference>
<keyword evidence="4" id="KW-0812">Transmembrane</keyword>
<dbReference type="RefSeq" id="WP_080855327.1">
    <property type="nucleotide sequence ID" value="NZ_LT009777.1"/>
</dbReference>
<evidence type="ECO:0000259" key="5">
    <source>
        <dbReference type="Pfam" id="PF13458"/>
    </source>
</evidence>
<dbReference type="PANTHER" id="PTHR30483:SF6">
    <property type="entry name" value="PERIPLASMIC BINDING PROTEIN OF ABC TRANSPORTER FOR NATURAL AMINO ACIDS"/>
    <property type="match status" value="1"/>
</dbReference>
<dbReference type="InterPro" id="IPR051010">
    <property type="entry name" value="BCAA_transport"/>
</dbReference>
<dbReference type="Pfam" id="PF13458">
    <property type="entry name" value="Peripla_BP_6"/>
    <property type="match status" value="1"/>
</dbReference>
<keyword evidence="4" id="KW-1133">Transmembrane helix</keyword>
<evidence type="ECO:0000256" key="3">
    <source>
        <dbReference type="ARBA" id="ARBA00022970"/>
    </source>
</evidence>
<dbReference type="InterPro" id="IPR028082">
    <property type="entry name" value="Peripla_BP_I"/>
</dbReference>
<dbReference type="EMBL" id="FCNP01000050">
    <property type="protein sequence ID" value="CVI64039.1"/>
    <property type="molecule type" value="Genomic_DNA"/>
</dbReference>
<dbReference type="GO" id="GO:0006865">
    <property type="term" value="P:amino acid transport"/>
    <property type="evidence" value="ECO:0007669"/>
    <property type="project" value="UniProtKB-KW"/>
</dbReference>
<feature type="transmembrane region" description="Helical" evidence="4">
    <location>
        <begin position="12"/>
        <end position="34"/>
    </location>
</feature>
<reference evidence="6" key="1">
    <citation type="submission" date="2016-01" db="EMBL/GenBank/DDBJ databases">
        <authorList>
            <person name="Regsiter A."/>
            <person name="william w."/>
        </authorList>
    </citation>
    <scope>NUCLEOTIDE SEQUENCE</scope>
    <source>
        <strain evidence="6">NCPPB 1641</strain>
    </source>
</reference>
<comment type="caution">
    <text evidence="6">The sequence shown here is derived from an EMBL/GenBank/DDBJ whole genome shotgun (WGS) entry which is preliminary data.</text>
</comment>